<dbReference type="EMBL" id="KZ857471">
    <property type="protein sequence ID" value="RDX43070.1"/>
    <property type="molecule type" value="Genomic_DNA"/>
</dbReference>
<sequence>MGRGAKYYTLEEKKAAKREQAKAYRNSAKGKETKAEANRRQYQQRQAGTTTASQPAGAPVTAGGTVLAESSNAPYTRWESPGIPLIPLFDTFVPGALVPARGDIAPLLELPDDLIVRAEKVLHASFGLVLGSGPLLGLWAPPYRFVAAEEDVMDRPLVRADGARPQRAAILGAFQCRQVLVAARDRRGRWRHTCEDELEVEVHCEIAARVDAWRALRDSIPEDTGSEDEELALDWGAKIVHMLAEEWEWRQRGLEAYTRMLGSSKMPWQCMFAEIMAFTGHDVE</sequence>
<keyword evidence="3" id="KW-1185">Reference proteome</keyword>
<protein>
    <submittedName>
        <fullName evidence="2">Uncharacterized protein</fullName>
    </submittedName>
</protein>
<proteinExistence type="predicted"/>
<name>A0A371CS02_9APHY</name>
<reference evidence="2 3" key="1">
    <citation type="journal article" date="2018" name="Biotechnol. Biofuels">
        <title>Integrative visual omics of the white-rot fungus Polyporus brumalis exposes the biotechnological potential of its oxidative enzymes for delignifying raw plant biomass.</title>
        <authorList>
            <person name="Miyauchi S."/>
            <person name="Rancon A."/>
            <person name="Drula E."/>
            <person name="Hage H."/>
            <person name="Chaduli D."/>
            <person name="Favel A."/>
            <person name="Grisel S."/>
            <person name="Henrissat B."/>
            <person name="Herpoel-Gimbert I."/>
            <person name="Ruiz-Duenas F.J."/>
            <person name="Chevret D."/>
            <person name="Hainaut M."/>
            <person name="Lin J."/>
            <person name="Wang M."/>
            <person name="Pangilinan J."/>
            <person name="Lipzen A."/>
            <person name="Lesage-Meessen L."/>
            <person name="Navarro D."/>
            <person name="Riley R."/>
            <person name="Grigoriev I.V."/>
            <person name="Zhou S."/>
            <person name="Raouche S."/>
            <person name="Rosso M.N."/>
        </authorList>
    </citation>
    <scope>NUCLEOTIDE SEQUENCE [LARGE SCALE GENOMIC DNA]</scope>
    <source>
        <strain evidence="2 3">BRFM 1820</strain>
    </source>
</reference>
<evidence type="ECO:0000313" key="3">
    <source>
        <dbReference type="Proteomes" id="UP000256964"/>
    </source>
</evidence>
<accession>A0A371CS02</accession>
<feature type="compositionally biased region" description="Basic and acidic residues" evidence="1">
    <location>
        <begin position="29"/>
        <end position="39"/>
    </location>
</feature>
<feature type="region of interest" description="Disordered" evidence="1">
    <location>
        <begin position="18"/>
        <end position="63"/>
    </location>
</feature>
<feature type="compositionally biased region" description="Polar residues" evidence="1">
    <location>
        <begin position="40"/>
        <end position="54"/>
    </location>
</feature>
<dbReference type="AlphaFoldDB" id="A0A371CS02"/>
<evidence type="ECO:0000256" key="1">
    <source>
        <dbReference type="SAM" id="MobiDB-lite"/>
    </source>
</evidence>
<evidence type="ECO:0000313" key="2">
    <source>
        <dbReference type="EMBL" id="RDX43070.1"/>
    </source>
</evidence>
<gene>
    <name evidence="2" type="ORF">OH76DRAFT_1488170</name>
</gene>
<organism evidence="2 3">
    <name type="scientific">Lentinus brumalis</name>
    <dbReference type="NCBI Taxonomy" id="2498619"/>
    <lineage>
        <taxon>Eukaryota</taxon>
        <taxon>Fungi</taxon>
        <taxon>Dikarya</taxon>
        <taxon>Basidiomycota</taxon>
        <taxon>Agaricomycotina</taxon>
        <taxon>Agaricomycetes</taxon>
        <taxon>Polyporales</taxon>
        <taxon>Polyporaceae</taxon>
        <taxon>Lentinus</taxon>
    </lineage>
</organism>
<dbReference type="Proteomes" id="UP000256964">
    <property type="component" value="Unassembled WGS sequence"/>
</dbReference>
<dbReference type="OrthoDB" id="2727115at2759"/>